<gene>
    <name evidence="5" type="ORF">LSAA_539</name>
</gene>
<protein>
    <submittedName>
        <fullName evidence="5">(salmon louse) hypothetical protein</fullName>
    </submittedName>
</protein>
<dbReference type="PANTHER" id="PTHR34396">
    <property type="entry name" value="OS03G0264950 PROTEIN-RELATED"/>
    <property type="match status" value="1"/>
</dbReference>
<dbReference type="InterPro" id="IPR003656">
    <property type="entry name" value="Znf_BED"/>
</dbReference>
<feature type="compositionally biased region" description="Low complexity" evidence="4">
    <location>
        <begin position="100"/>
        <end position="110"/>
    </location>
</feature>
<dbReference type="SMART" id="SM00614">
    <property type="entry name" value="ZnF_BED"/>
    <property type="match status" value="2"/>
</dbReference>
<evidence type="ECO:0000256" key="1">
    <source>
        <dbReference type="ARBA" id="ARBA00022723"/>
    </source>
</evidence>
<reference evidence="5" key="1">
    <citation type="submission" date="2021-02" db="EMBL/GenBank/DDBJ databases">
        <authorList>
            <person name="Bekaert M."/>
        </authorList>
    </citation>
    <scope>NUCLEOTIDE SEQUENCE</scope>
    <source>
        <strain evidence="5">IoA-00</strain>
    </source>
</reference>
<dbReference type="PROSITE" id="PS50808">
    <property type="entry name" value="ZF_BED"/>
    <property type="match status" value="2"/>
</dbReference>
<dbReference type="SUPFAM" id="SSF57667">
    <property type="entry name" value="beta-beta-alpha zinc fingers"/>
    <property type="match status" value="2"/>
</dbReference>
<dbReference type="AlphaFoldDB" id="A0A7R8CCT7"/>
<dbReference type="EMBL" id="HG994580">
    <property type="protein sequence ID" value="CAF2769260.1"/>
    <property type="molecule type" value="Genomic_DNA"/>
</dbReference>
<proteinExistence type="predicted"/>
<dbReference type="PROSITE" id="PS50097">
    <property type="entry name" value="BTB"/>
    <property type="match status" value="1"/>
</dbReference>
<dbReference type="InterPro" id="IPR011333">
    <property type="entry name" value="SKP1/BTB/POZ_sf"/>
</dbReference>
<organism evidence="5 6">
    <name type="scientific">Lepeophtheirus salmonis</name>
    <name type="common">Salmon louse</name>
    <name type="synonym">Caligus salmonis</name>
    <dbReference type="NCBI Taxonomy" id="72036"/>
    <lineage>
        <taxon>Eukaryota</taxon>
        <taxon>Metazoa</taxon>
        <taxon>Ecdysozoa</taxon>
        <taxon>Arthropoda</taxon>
        <taxon>Crustacea</taxon>
        <taxon>Multicrustacea</taxon>
        <taxon>Hexanauplia</taxon>
        <taxon>Copepoda</taxon>
        <taxon>Siphonostomatoida</taxon>
        <taxon>Caligidae</taxon>
        <taxon>Lepeophtheirus</taxon>
    </lineage>
</organism>
<keyword evidence="3" id="KW-0862">Zinc</keyword>
<dbReference type="InterPro" id="IPR000210">
    <property type="entry name" value="BTB/POZ_dom"/>
</dbReference>
<dbReference type="GO" id="GO:0005634">
    <property type="term" value="C:nucleus"/>
    <property type="evidence" value="ECO:0007669"/>
    <property type="project" value="TreeGrafter"/>
</dbReference>
<keyword evidence="6" id="KW-1185">Reference proteome</keyword>
<dbReference type="Pfam" id="PF02892">
    <property type="entry name" value="zf-BED"/>
    <property type="match status" value="2"/>
</dbReference>
<evidence type="ECO:0000256" key="2">
    <source>
        <dbReference type="ARBA" id="ARBA00022771"/>
    </source>
</evidence>
<dbReference type="GO" id="GO:1990837">
    <property type="term" value="F:sequence-specific double-stranded DNA binding"/>
    <property type="evidence" value="ECO:0007669"/>
    <property type="project" value="TreeGrafter"/>
</dbReference>
<keyword evidence="1" id="KW-0479">Metal-binding</keyword>
<evidence type="ECO:0000256" key="4">
    <source>
        <dbReference type="SAM" id="MobiDB-lite"/>
    </source>
</evidence>
<accession>A0A7R8CCT7</accession>
<dbReference type="OrthoDB" id="6408474at2759"/>
<dbReference type="GO" id="GO:0006357">
    <property type="term" value="P:regulation of transcription by RNA polymerase II"/>
    <property type="evidence" value="ECO:0007669"/>
    <property type="project" value="TreeGrafter"/>
</dbReference>
<feature type="region of interest" description="Disordered" evidence="4">
    <location>
        <begin position="92"/>
        <end position="124"/>
    </location>
</feature>
<keyword evidence="2" id="KW-0863">Zinc-finger</keyword>
<name>A0A7R8CCT7_LEPSM</name>
<evidence type="ECO:0000256" key="3">
    <source>
        <dbReference type="ARBA" id="ARBA00022833"/>
    </source>
</evidence>
<sequence length="420" mass="47609">MLRHLRKQHVKEYKEEILRREAEEESQETSRPTALPAKKPPRKTQSSRSSAWTYFTRIGPSSVKCNICSKDYSNIGGSTSAMIRHLRKSHKDISIDDHMSTPSSSKMKSTIDLEGEDGKKDESLVDDDSSVFTVVVKSSQEPVMEKSAMSNDVDKFSVSERILLEGIALEGKDFIYSDVQIICREGQVIRTHKLILASTSLFMYELLKNIPETEEDVIISAPDFSGDQLKDFLDRIYIGGDTLTEGMLEIVNNFQFKMDFIDYPNRKMFSSESMKVYGQVDCQIVDIPDVNVDDTLLYDSKSLNVNNSGVIPVQITSLGTVINDGNEEFSLNREVTVKIEDTSMQVHDHTNAFAAHPKRKSAIWNYFLPTANCKESSSCIECKRVVGCKQRSTSSMIKHLQRHHEDLFKKFCLETQKLAL</sequence>
<evidence type="ECO:0000313" key="6">
    <source>
        <dbReference type="Proteomes" id="UP000675881"/>
    </source>
</evidence>
<evidence type="ECO:0000313" key="5">
    <source>
        <dbReference type="EMBL" id="CAF2769260.1"/>
    </source>
</evidence>
<dbReference type="SUPFAM" id="SSF54695">
    <property type="entry name" value="POZ domain"/>
    <property type="match status" value="1"/>
</dbReference>
<feature type="region of interest" description="Disordered" evidence="4">
    <location>
        <begin position="18"/>
        <end position="50"/>
    </location>
</feature>
<dbReference type="Gene3D" id="3.30.710.10">
    <property type="entry name" value="Potassium Channel Kv1.1, Chain A"/>
    <property type="match status" value="1"/>
</dbReference>
<dbReference type="PANTHER" id="PTHR34396:SF25">
    <property type="entry name" value="BOUNDARY ELEMENT ASSOCIATED FACTOR"/>
    <property type="match status" value="1"/>
</dbReference>
<dbReference type="InterPro" id="IPR053031">
    <property type="entry name" value="Cuticle_assoc_protein"/>
</dbReference>
<dbReference type="Pfam" id="PF00651">
    <property type="entry name" value="BTB"/>
    <property type="match status" value="1"/>
</dbReference>
<dbReference type="InterPro" id="IPR036236">
    <property type="entry name" value="Znf_C2H2_sf"/>
</dbReference>
<dbReference type="Proteomes" id="UP000675881">
    <property type="component" value="Chromosome 1"/>
</dbReference>
<dbReference type="GO" id="GO:0008270">
    <property type="term" value="F:zinc ion binding"/>
    <property type="evidence" value="ECO:0007669"/>
    <property type="project" value="UniProtKB-KW"/>
</dbReference>